<feature type="transmembrane region" description="Helical" evidence="6">
    <location>
        <begin position="239"/>
        <end position="263"/>
    </location>
</feature>
<gene>
    <name evidence="8" type="primary">Slc49a3</name>
</gene>
<dbReference type="InterPro" id="IPR049680">
    <property type="entry name" value="FLVCR1-2_SLC49-like"/>
</dbReference>
<feature type="transmembrane region" description="Helical" evidence="6">
    <location>
        <begin position="381"/>
        <end position="399"/>
    </location>
</feature>
<keyword evidence="3 6" id="KW-1133">Transmembrane helix</keyword>
<dbReference type="RefSeq" id="XP_040589421.1">
    <property type="nucleotide sequence ID" value="XM_040733487.1"/>
</dbReference>
<organism evidence="7 8">
    <name type="scientific">Mesocricetus auratus</name>
    <name type="common">Golden hamster</name>
    <dbReference type="NCBI Taxonomy" id="10036"/>
    <lineage>
        <taxon>Eukaryota</taxon>
        <taxon>Metazoa</taxon>
        <taxon>Chordata</taxon>
        <taxon>Craniata</taxon>
        <taxon>Vertebrata</taxon>
        <taxon>Euteleostomi</taxon>
        <taxon>Mammalia</taxon>
        <taxon>Eutheria</taxon>
        <taxon>Euarchontoglires</taxon>
        <taxon>Glires</taxon>
        <taxon>Rodentia</taxon>
        <taxon>Myomorpha</taxon>
        <taxon>Muroidea</taxon>
        <taxon>Cricetidae</taxon>
        <taxon>Cricetinae</taxon>
        <taxon>Mesocricetus</taxon>
    </lineage>
</organism>
<evidence type="ECO:0000256" key="5">
    <source>
        <dbReference type="SAM" id="MobiDB-lite"/>
    </source>
</evidence>
<feature type="region of interest" description="Disordered" evidence="5">
    <location>
        <begin position="1"/>
        <end position="25"/>
    </location>
</feature>
<dbReference type="Pfam" id="PF07690">
    <property type="entry name" value="MFS_1"/>
    <property type="match status" value="1"/>
</dbReference>
<dbReference type="Gene3D" id="1.20.1250.20">
    <property type="entry name" value="MFS general substrate transporter like domains"/>
    <property type="match status" value="1"/>
</dbReference>
<dbReference type="PANTHER" id="PTHR10924">
    <property type="entry name" value="MAJOR FACILITATOR SUPERFAMILY PROTEIN-RELATED"/>
    <property type="match status" value="1"/>
</dbReference>
<accession>A0ABM2WJV7</accession>
<reference evidence="8" key="1">
    <citation type="submission" date="2025-08" db="UniProtKB">
        <authorList>
            <consortium name="RefSeq"/>
        </authorList>
    </citation>
    <scope>IDENTIFICATION</scope>
    <source>
        <tissue evidence="8">Liver</tissue>
    </source>
</reference>
<name>A0ABM2WJV7_MESAU</name>
<keyword evidence="2 6" id="KW-0812">Transmembrane</keyword>
<feature type="region of interest" description="Disordered" evidence="5">
    <location>
        <begin position="425"/>
        <end position="470"/>
    </location>
</feature>
<evidence type="ECO:0000256" key="1">
    <source>
        <dbReference type="ARBA" id="ARBA00004141"/>
    </source>
</evidence>
<proteinExistence type="predicted"/>
<dbReference type="PANTHER" id="PTHR10924:SF6">
    <property type="entry name" value="SOLUTE CARRIER FAMILY 49 MEMBER A3"/>
    <property type="match status" value="1"/>
</dbReference>
<evidence type="ECO:0000313" key="8">
    <source>
        <dbReference type="RefSeq" id="XP_040589421.1"/>
    </source>
</evidence>
<feature type="transmembrane region" description="Helical" evidence="6">
    <location>
        <begin position="335"/>
        <end position="356"/>
    </location>
</feature>
<dbReference type="GeneID" id="101841815"/>
<keyword evidence="4 6" id="KW-0472">Membrane</keyword>
<dbReference type="InterPro" id="IPR011701">
    <property type="entry name" value="MFS"/>
</dbReference>
<evidence type="ECO:0000256" key="4">
    <source>
        <dbReference type="ARBA" id="ARBA00023136"/>
    </source>
</evidence>
<evidence type="ECO:0000256" key="2">
    <source>
        <dbReference type="ARBA" id="ARBA00022692"/>
    </source>
</evidence>
<evidence type="ECO:0000256" key="6">
    <source>
        <dbReference type="SAM" id="Phobius"/>
    </source>
</evidence>
<keyword evidence="7" id="KW-1185">Reference proteome</keyword>
<feature type="transmembrane region" description="Helical" evidence="6">
    <location>
        <begin position="275"/>
        <end position="293"/>
    </location>
</feature>
<feature type="transmembrane region" description="Helical" evidence="6">
    <location>
        <begin position="299"/>
        <end position="323"/>
    </location>
</feature>
<evidence type="ECO:0000256" key="3">
    <source>
        <dbReference type="ARBA" id="ARBA00022989"/>
    </source>
</evidence>
<feature type="transmembrane region" description="Helical" evidence="6">
    <location>
        <begin position="205"/>
        <end position="227"/>
    </location>
</feature>
<protein>
    <submittedName>
        <fullName evidence="8">Solute carrier family 49 member A3 isoform X3</fullName>
    </submittedName>
</protein>
<dbReference type="InterPro" id="IPR036259">
    <property type="entry name" value="MFS_trans_sf"/>
</dbReference>
<comment type="subcellular location">
    <subcellularLocation>
        <location evidence="1">Membrane</location>
        <topology evidence="1">Multi-pass membrane protein</topology>
    </subcellularLocation>
</comment>
<dbReference type="Proteomes" id="UP000886700">
    <property type="component" value="Unplaced"/>
</dbReference>
<sequence>MVRTMGDRAEARDRQGTSGTAGDELPAPRTYARRWVFLLVVSLLSCSNAMVLERWEGRGGVLTAAPELVCFAPRVMAQFCTCSRHHRTALLPVHGTGQLAVTGLPCGIHPIWHGSHLGSGLCWAPWSTNPLGILVANVLSPALVKKAEDIPMMLGIYIAPAALACLLATTCVWESVPPSPPSAGAAGSTSESFLHGLKLLIQNKAYVILAVCFGGGIGVFSSFSALLEQILCASGYSNEFSGLCGALFIVFGILGALLLGLYVDRTKHFTEATKIGLCLTSLTFVAFALVSQLRGQTLALAAICSLLGLFGFSVAPVVMELAVECSFPVGEGASSGLIFVLGQAEGVLIMLLLTALTVRRTGPSFSTCQQGEEPLDWTESLLLLAGLCTLFTCVLVLFFNTPYRRLEAESGGPSSPRTCVKEPRIISPTQVPPLETPGLTPLAGALQEAPGPASLHKRHSGWPETSSRSF</sequence>
<feature type="compositionally biased region" description="Basic and acidic residues" evidence="5">
    <location>
        <begin position="1"/>
        <end position="15"/>
    </location>
</feature>
<dbReference type="SUPFAM" id="SSF103473">
    <property type="entry name" value="MFS general substrate transporter"/>
    <property type="match status" value="1"/>
</dbReference>
<evidence type="ECO:0000313" key="7">
    <source>
        <dbReference type="Proteomes" id="UP000886700"/>
    </source>
</evidence>